<dbReference type="GO" id="GO:0046656">
    <property type="term" value="P:folic acid biosynthetic process"/>
    <property type="evidence" value="ECO:0007669"/>
    <property type="project" value="UniProtKB-KW"/>
</dbReference>
<evidence type="ECO:0000256" key="6">
    <source>
        <dbReference type="ARBA" id="ARBA00022741"/>
    </source>
</evidence>
<evidence type="ECO:0000256" key="9">
    <source>
        <dbReference type="ARBA" id="ARBA00022909"/>
    </source>
</evidence>
<dbReference type="CDD" id="cd00483">
    <property type="entry name" value="HPPK"/>
    <property type="match status" value="1"/>
</dbReference>
<evidence type="ECO:0000256" key="12">
    <source>
        <dbReference type="ARBA" id="ARBA00033413"/>
    </source>
</evidence>
<evidence type="ECO:0000256" key="7">
    <source>
        <dbReference type="ARBA" id="ARBA00022777"/>
    </source>
</evidence>
<dbReference type="UniPathway" id="UPA00077">
    <property type="reaction ID" value="UER00155"/>
</dbReference>
<dbReference type="EC" id="2.7.6.3" evidence="3"/>
<evidence type="ECO:0000256" key="1">
    <source>
        <dbReference type="ARBA" id="ARBA00005051"/>
    </source>
</evidence>
<dbReference type="GO" id="GO:0003848">
    <property type="term" value="F:2-amino-4-hydroxy-6-hydroxymethyldihydropteridine diphosphokinase activity"/>
    <property type="evidence" value="ECO:0007669"/>
    <property type="project" value="UniProtKB-EC"/>
</dbReference>
<dbReference type="InterPro" id="IPR000550">
    <property type="entry name" value="Hppk"/>
</dbReference>
<comment type="caution">
    <text evidence="14">The sequence shown here is derived from an EMBL/GenBank/DDBJ whole genome shotgun (WGS) entry which is preliminary data.</text>
</comment>
<evidence type="ECO:0000313" key="15">
    <source>
        <dbReference type="Proteomes" id="UP000179076"/>
    </source>
</evidence>
<evidence type="ECO:0000256" key="5">
    <source>
        <dbReference type="ARBA" id="ARBA00022679"/>
    </source>
</evidence>
<protein>
    <recommendedName>
        <fullName evidence="4">2-amino-4-hydroxy-6-hydroxymethyldihydropteridine pyrophosphokinase</fullName>
        <ecNumber evidence="3">2.7.6.3</ecNumber>
    </recommendedName>
    <alternativeName>
        <fullName evidence="11">6-hydroxymethyl-7,8-dihydropterin pyrophosphokinase</fullName>
    </alternativeName>
    <alternativeName>
        <fullName evidence="12">7,8-dihydro-6-hydroxymethylpterin-pyrophosphokinase</fullName>
    </alternativeName>
</protein>
<keyword evidence="5" id="KW-0808">Transferase</keyword>
<comment type="function">
    <text evidence="10">Catalyzes the transfer of pyrophosphate from adenosine triphosphate (ATP) to 6-hydroxymethyl-7,8-dihydropterin, an enzymatic step in folate biosynthesis pathway.</text>
</comment>
<dbReference type="GO" id="GO:0005524">
    <property type="term" value="F:ATP binding"/>
    <property type="evidence" value="ECO:0007669"/>
    <property type="project" value="UniProtKB-KW"/>
</dbReference>
<dbReference type="PROSITE" id="PS00794">
    <property type="entry name" value="HPPK"/>
    <property type="match status" value="1"/>
</dbReference>
<evidence type="ECO:0000256" key="10">
    <source>
        <dbReference type="ARBA" id="ARBA00029409"/>
    </source>
</evidence>
<dbReference type="Proteomes" id="UP000179076">
    <property type="component" value="Unassembled WGS sequence"/>
</dbReference>
<gene>
    <name evidence="14" type="ORF">A2W18_03375</name>
</gene>
<accession>A0A1F6UVM0</accession>
<evidence type="ECO:0000256" key="11">
    <source>
        <dbReference type="ARBA" id="ARBA00029766"/>
    </source>
</evidence>
<comment type="similarity">
    <text evidence="2">Belongs to the HPPK family.</text>
</comment>
<dbReference type="AlphaFoldDB" id="A0A1F6UVM0"/>
<organism evidence="14 15">
    <name type="scientific">Candidatus Muproteobacteria bacterium RBG_16_60_9</name>
    <dbReference type="NCBI Taxonomy" id="1817755"/>
    <lineage>
        <taxon>Bacteria</taxon>
        <taxon>Pseudomonadati</taxon>
        <taxon>Pseudomonadota</taxon>
        <taxon>Candidatus Muproteobacteria</taxon>
    </lineage>
</organism>
<evidence type="ECO:0000256" key="8">
    <source>
        <dbReference type="ARBA" id="ARBA00022840"/>
    </source>
</evidence>
<dbReference type="GO" id="GO:0016301">
    <property type="term" value="F:kinase activity"/>
    <property type="evidence" value="ECO:0007669"/>
    <property type="project" value="UniProtKB-KW"/>
</dbReference>
<evidence type="ECO:0000313" key="14">
    <source>
        <dbReference type="EMBL" id="OGI61427.1"/>
    </source>
</evidence>
<keyword evidence="9" id="KW-0289">Folate biosynthesis</keyword>
<reference evidence="14 15" key="1">
    <citation type="journal article" date="2016" name="Nat. Commun.">
        <title>Thousands of microbial genomes shed light on interconnected biogeochemical processes in an aquifer system.</title>
        <authorList>
            <person name="Anantharaman K."/>
            <person name="Brown C.T."/>
            <person name="Hug L.A."/>
            <person name="Sharon I."/>
            <person name="Castelle C.J."/>
            <person name="Probst A.J."/>
            <person name="Thomas B.C."/>
            <person name="Singh A."/>
            <person name="Wilkins M.J."/>
            <person name="Karaoz U."/>
            <person name="Brodie E.L."/>
            <person name="Williams K.H."/>
            <person name="Hubbard S.S."/>
            <person name="Banfield J.F."/>
        </authorList>
    </citation>
    <scope>NUCLEOTIDE SEQUENCE [LARGE SCALE GENOMIC DNA]</scope>
</reference>
<keyword evidence="8" id="KW-0067">ATP-binding</keyword>
<feature type="domain" description="7,8-dihydro-6-hydroxymethylpterin-pyrophosphokinase" evidence="13">
    <location>
        <begin position="91"/>
        <end position="102"/>
    </location>
</feature>
<keyword evidence="6" id="KW-0547">Nucleotide-binding</keyword>
<keyword evidence="7 14" id="KW-0418">Kinase</keyword>
<dbReference type="NCBIfam" id="TIGR01498">
    <property type="entry name" value="folK"/>
    <property type="match status" value="1"/>
</dbReference>
<dbReference type="PANTHER" id="PTHR43071">
    <property type="entry name" value="2-AMINO-4-HYDROXY-6-HYDROXYMETHYLDIHYDROPTERIDINE PYROPHOSPHOKINASE"/>
    <property type="match status" value="1"/>
</dbReference>
<comment type="pathway">
    <text evidence="1">Cofactor biosynthesis; tetrahydrofolate biosynthesis; 2-amino-4-hydroxy-6-hydroxymethyl-7,8-dihydropteridine diphosphate from 7,8-dihydroneopterin triphosphate: step 4/4.</text>
</comment>
<feature type="non-terminal residue" evidence="14">
    <location>
        <position position="1"/>
    </location>
</feature>
<evidence type="ECO:0000256" key="4">
    <source>
        <dbReference type="ARBA" id="ARBA00016218"/>
    </source>
</evidence>
<evidence type="ECO:0000256" key="3">
    <source>
        <dbReference type="ARBA" id="ARBA00013253"/>
    </source>
</evidence>
<dbReference type="GO" id="GO:0046654">
    <property type="term" value="P:tetrahydrofolate biosynthetic process"/>
    <property type="evidence" value="ECO:0007669"/>
    <property type="project" value="UniProtKB-UniPathway"/>
</dbReference>
<sequence length="172" mass="18314">TDTARSYIGIGSNLGDPIARVLAGVAALRLLQDSTLVACSSLYRTAPVGITDQPEFINAVVALDTQLSPVALWQQLFTIERAAGRSRGPVHGGPRTLDLDLLLYGNLQLASADITIPHPRLHERAFVLVPLHEIAPSLQVPGGESVSALRGRCESQSVMRLTDDATNRVSVG</sequence>
<dbReference type="Gene3D" id="3.30.70.560">
    <property type="entry name" value="7,8-Dihydro-6-hydroxymethylpterin-pyrophosphokinase HPPK"/>
    <property type="match status" value="1"/>
</dbReference>
<dbReference type="InterPro" id="IPR035907">
    <property type="entry name" value="Hppk_sf"/>
</dbReference>
<evidence type="ECO:0000256" key="2">
    <source>
        <dbReference type="ARBA" id="ARBA00005810"/>
    </source>
</evidence>
<evidence type="ECO:0000259" key="13">
    <source>
        <dbReference type="PROSITE" id="PS00794"/>
    </source>
</evidence>
<dbReference type="EMBL" id="MFSP01000197">
    <property type="protein sequence ID" value="OGI61427.1"/>
    <property type="molecule type" value="Genomic_DNA"/>
</dbReference>
<dbReference type="PANTHER" id="PTHR43071:SF1">
    <property type="entry name" value="2-AMINO-4-HYDROXY-6-HYDROXYMETHYLDIHYDROPTERIDINE PYROPHOSPHOKINASE"/>
    <property type="match status" value="1"/>
</dbReference>
<dbReference type="Pfam" id="PF01288">
    <property type="entry name" value="HPPK"/>
    <property type="match status" value="1"/>
</dbReference>
<dbReference type="SUPFAM" id="SSF55083">
    <property type="entry name" value="6-hydroxymethyl-7,8-dihydropterin pyrophosphokinase, HPPK"/>
    <property type="match status" value="1"/>
</dbReference>
<proteinExistence type="inferred from homology"/>
<name>A0A1F6UVM0_9PROT</name>